<sequence length="1822" mass="199063">MAPKTGKTKPHKAKGDKKKKEEKVLPTVIEITVETPEESQVTLKGISTDRILDVRKLLGVQVETCHLTNFSISHEVRGPKLKDSVDIITLKPCHLTIVEEDYTEEEAVAHIRRLLDIVACTNSFGPSPKPTGRSSTGSKESGSKESSSNESEPFSPNAGDPKPKKAGGGVVGNVAKNEKDALEGTEKGDAVSMCPPPRLGQFYDFFSFSHLTPPLQYIRRSNRPFLEDKTEEDFFQIDIRVCSGKPMTIVASRKGFYPAGKRILLCHSLVSLLQQISRAFDAAYKSLMKSFIEHNKFGNLPYGFRANTWVVPPVVAENPTVFPQLPVEDENWGGGGGGQGRDGKHDNRQWAKEFAILAAMPCKTAEERQIRDRKAFLLHSLFVDVSLFKAVAAIKNLIDCNQHSLNDSATSIVHEERVGDLFIKVTRDVPDASIRLDCKNDGSQVLEMSQQDLTQRNLLKGITADESATVHDTSTLGVVIIRHCGYTAVVKVSTEVNWEGNPIPQDIDIEDQPEGGANALNVNSLRMLLHKSSTPQFSGTVQRSQSADFENLRSARSLVRKVVEDSLLKLQEEPSKHTRFIRWELGACWVQHLQNQASGKNESKKTEEPKLEPAVKGLGKQGALLKDIRKKTDGRIGKTEQGKDVLADNNLDTNKKSNATDQKVLEKQEEEMENMWKKLLPEAAYLRLKESETGLHLKSPAELIEMAHKYYTETALPKLVADFGSLELSPVDGRTLTDFMHTRGLQMCSLGCVVELADKLPHVQSLCIHEMVVRAYKHILQAVVAAVNNIADLAASIASCLNILLGTTSAENADADIINDDALKWKWVETFLLKRFGWQWKHESCQDLRKFAILRGLSHKVGLELVPRDYDMDSASPFRKSDIISMVPVYKHVACSSADGRTLLESSKTSLDKGKLEDAVNYGTKEHIVSWPVVLYHTGDFNQATIYQQKALDINERELGLDHPDTMKSYGDLAVFYYRLQHTELALKYVNRALYLLHLTCGPSHPNTAATYINVAMMEEGLGNVHVALRYLHEALKCNQRLLGADHIQTAASYHAIAIALSLMEAYSLSVQHEQTTLQILQAKLGSEDLRTQDAAAWLEYFESKAMEQQEAARNGTPKPDASISSKGHLSVSDLLDYITPDADIKAREAQRKARAKVKGKPGQTWETVPDENQKDEISSPTSPVMENSSDKENKAEAQFAEPKNEKSDSGLPDQSVVINSDDLALDDNSDQGWQEAVPKSRSLTGRRFSGSKRTSLAKLNTNFINVSQSSRYRGKPTSFTSPKPIPESASTSGSNISVPKKFVKSASFSPKLHSASTSTGGADKSSPASPASSDQLPKSAPTTCPISVQAAGKLFSYKEVALAPPGTIVKVVAEQFPKGNTDMEPSPQVSLEAATSVVPPGDVTSVKDAEEDKVQKSVEEKQPVGSEEEMQQDSASEDREAEARKEVISVAVEACNTEAGSAEGFENSDEVPKIISSKTEVLETGSSDRCLEALPDQVTDKTTLLPDASVPNKKVTDENSQEVPNADIGVKPFPTQGEKQDEVETVKETTKKLSAAAPPFNPSIVPVFGSVPVPGFKDHGGILPPPVNIPPMLSVNPVRRSPHQSATARVPYGPRLSGGYNRSGNRVPRSKPSFPNGEHTGEANHFSPPRIMNPHAAEFVPGQPWVPNGYPVSPNGYLASPNGMPVSPTGFPVTPNGVPVLPNGYPAPLSGFPASIDSVESPGVLTADVGAETSPESVGDEKSSTENKDEKQATQNPCEDQFVHNESTNPIVEEKQTDIAPVTDDSVLEKEISNEKQADGKLSKCWGDYSDSEAEIGEVTS</sequence>
<dbReference type="Proteomes" id="UP001164539">
    <property type="component" value="Chromosome 10"/>
</dbReference>
<accession>A0ACC1XDN8</accession>
<dbReference type="EMBL" id="CM051403">
    <property type="protein sequence ID" value="KAJ4709520.1"/>
    <property type="molecule type" value="Genomic_DNA"/>
</dbReference>
<gene>
    <name evidence="1" type="ORF">OWV82_019298</name>
</gene>
<proteinExistence type="predicted"/>
<reference evidence="1 2" key="1">
    <citation type="journal article" date="2023" name="Science">
        <title>Complex scaffold remodeling in plant triterpene biosynthesis.</title>
        <authorList>
            <person name="De La Pena R."/>
            <person name="Hodgson H."/>
            <person name="Liu J.C."/>
            <person name="Stephenson M.J."/>
            <person name="Martin A.C."/>
            <person name="Owen C."/>
            <person name="Harkess A."/>
            <person name="Leebens-Mack J."/>
            <person name="Jimenez L.E."/>
            <person name="Osbourn A."/>
            <person name="Sattely E.S."/>
        </authorList>
    </citation>
    <scope>NUCLEOTIDE SEQUENCE [LARGE SCALE GENOMIC DNA]</scope>
    <source>
        <strain evidence="2">cv. JPN11</strain>
        <tissue evidence="1">Leaf</tissue>
    </source>
</reference>
<organism evidence="1 2">
    <name type="scientific">Melia azedarach</name>
    <name type="common">Chinaberry tree</name>
    <dbReference type="NCBI Taxonomy" id="155640"/>
    <lineage>
        <taxon>Eukaryota</taxon>
        <taxon>Viridiplantae</taxon>
        <taxon>Streptophyta</taxon>
        <taxon>Embryophyta</taxon>
        <taxon>Tracheophyta</taxon>
        <taxon>Spermatophyta</taxon>
        <taxon>Magnoliopsida</taxon>
        <taxon>eudicotyledons</taxon>
        <taxon>Gunneridae</taxon>
        <taxon>Pentapetalae</taxon>
        <taxon>rosids</taxon>
        <taxon>malvids</taxon>
        <taxon>Sapindales</taxon>
        <taxon>Meliaceae</taxon>
        <taxon>Melia</taxon>
    </lineage>
</organism>
<evidence type="ECO:0000313" key="1">
    <source>
        <dbReference type="EMBL" id="KAJ4709520.1"/>
    </source>
</evidence>
<comment type="caution">
    <text evidence="1">The sequence shown here is derived from an EMBL/GenBank/DDBJ whole genome shotgun (WGS) entry which is preliminary data.</text>
</comment>
<keyword evidence="2" id="KW-1185">Reference proteome</keyword>
<name>A0ACC1XDN8_MELAZ</name>
<evidence type="ECO:0000313" key="2">
    <source>
        <dbReference type="Proteomes" id="UP001164539"/>
    </source>
</evidence>
<protein>
    <submittedName>
        <fullName evidence="1">Tetratricopeptide repeat (TPR)-like superfamily protein</fullName>
    </submittedName>
</protein>